<gene>
    <name evidence="3" type="ORF">ELB75_10710</name>
</gene>
<accession>A0A3S9SLR3</accession>
<dbReference type="RefSeq" id="WP_126983887.1">
    <property type="nucleotide sequence ID" value="NZ_CP034670.1"/>
</dbReference>
<dbReference type="InterPro" id="IPR037914">
    <property type="entry name" value="SpoVT-AbrB_sf"/>
</dbReference>
<dbReference type="EMBL" id="CP034670">
    <property type="protein sequence ID" value="AZR60432.1"/>
    <property type="molecule type" value="Genomic_DNA"/>
</dbReference>
<evidence type="ECO:0000259" key="2">
    <source>
        <dbReference type="PROSITE" id="PS51740"/>
    </source>
</evidence>
<name>A0A3S9SLR3_EIKCO</name>
<feature type="domain" description="SpoVT-AbrB" evidence="2">
    <location>
        <begin position="4"/>
        <end position="45"/>
    </location>
</feature>
<dbReference type="PROSITE" id="PS51740">
    <property type="entry name" value="SPOVT_ABRB"/>
    <property type="match status" value="1"/>
</dbReference>
<evidence type="ECO:0000313" key="3">
    <source>
        <dbReference type="EMBL" id="AZR60432.1"/>
    </source>
</evidence>
<dbReference type="InterPro" id="IPR007159">
    <property type="entry name" value="SpoVT-AbrB_dom"/>
</dbReference>
<dbReference type="Gene3D" id="2.10.260.10">
    <property type="match status" value="1"/>
</dbReference>
<dbReference type="GO" id="GO:0003677">
    <property type="term" value="F:DNA binding"/>
    <property type="evidence" value="ECO:0007669"/>
    <property type="project" value="UniProtKB-UniRule"/>
</dbReference>
<dbReference type="SUPFAM" id="SSF89447">
    <property type="entry name" value="AbrB/MazE/MraZ-like"/>
    <property type="match status" value="1"/>
</dbReference>
<dbReference type="Pfam" id="PF04014">
    <property type="entry name" value="MazE_antitoxin"/>
    <property type="match status" value="1"/>
</dbReference>
<evidence type="ECO:0000313" key="4">
    <source>
        <dbReference type="Proteomes" id="UP000282435"/>
    </source>
</evidence>
<dbReference type="AlphaFoldDB" id="A0A3S9SLR3"/>
<dbReference type="Proteomes" id="UP000282435">
    <property type="component" value="Chromosome"/>
</dbReference>
<evidence type="ECO:0000256" key="1">
    <source>
        <dbReference type="PROSITE-ProRule" id="PRU01076"/>
    </source>
</evidence>
<sequence length="79" mass="8818">MQTAKLFTNGRSQAVRLPAAFRFEGDTVYIRRDENGDVVLSAKPADWQGFNAAARELAGEGIERAQGSQERDVFADWQE</sequence>
<keyword evidence="1 3" id="KW-0238">DNA-binding</keyword>
<protein>
    <submittedName>
        <fullName evidence="3">AbrB/MazE/SpoVT family DNA-binding domain-containing protein</fullName>
    </submittedName>
</protein>
<dbReference type="SMART" id="SM00966">
    <property type="entry name" value="SpoVT_AbrB"/>
    <property type="match status" value="1"/>
</dbReference>
<dbReference type="OrthoDB" id="9810009at2"/>
<organism evidence="3 4">
    <name type="scientific">Eikenella corrodens</name>
    <dbReference type="NCBI Taxonomy" id="539"/>
    <lineage>
        <taxon>Bacteria</taxon>
        <taxon>Pseudomonadati</taxon>
        <taxon>Pseudomonadota</taxon>
        <taxon>Betaproteobacteria</taxon>
        <taxon>Neisseriales</taxon>
        <taxon>Neisseriaceae</taxon>
        <taxon>Eikenella</taxon>
    </lineage>
</organism>
<reference evidence="3 4" key="1">
    <citation type="submission" date="2018-12" db="EMBL/GenBank/DDBJ databases">
        <title>Genome sequencing of Eikenella corrodens KCOM 3110 (= JS217).</title>
        <authorList>
            <person name="Koo J.-K."/>
            <person name="Park S.-N."/>
            <person name="Lim Y.K."/>
        </authorList>
    </citation>
    <scope>NUCLEOTIDE SEQUENCE [LARGE SCALE GENOMIC DNA]</scope>
    <source>
        <strain evidence="3 4">KCOM 3110</strain>
    </source>
</reference>
<proteinExistence type="predicted"/>